<protein>
    <submittedName>
        <fullName evidence="1">Uncharacterized protein</fullName>
    </submittedName>
</protein>
<gene>
    <name evidence="1" type="ORF">KME25_00005</name>
</gene>
<dbReference type="Proteomes" id="UP000753908">
    <property type="component" value="Unassembled WGS sequence"/>
</dbReference>
<name>A0A951PFM5_9CYAN</name>
<comment type="caution">
    <text evidence="1">The sequence shown here is derived from an EMBL/GenBank/DDBJ whole genome shotgun (WGS) entry which is preliminary data.</text>
</comment>
<reference evidence="1" key="2">
    <citation type="journal article" date="2022" name="Microbiol. Resour. Announc.">
        <title>Metagenome Sequencing to Explore Phylogenomics of Terrestrial Cyanobacteria.</title>
        <authorList>
            <person name="Ward R.D."/>
            <person name="Stajich J.E."/>
            <person name="Johansen J.R."/>
            <person name="Huntemann M."/>
            <person name="Clum A."/>
            <person name="Foster B."/>
            <person name="Foster B."/>
            <person name="Roux S."/>
            <person name="Palaniappan K."/>
            <person name="Varghese N."/>
            <person name="Mukherjee S."/>
            <person name="Reddy T.B.K."/>
            <person name="Daum C."/>
            <person name="Copeland A."/>
            <person name="Chen I.A."/>
            <person name="Ivanova N.N."/>
            <person name="Kyrpides N.C."/>
            <person name="Shapiro N."/>
            <person name="Eloe-Fadrosh E.A."/>
            <person name="Pietrasiak N."/>
        </authorList>
    </citation>
    <scope>NUCLEOTIDE SEQUENCE</scope>
    <source>
        <strain evidence="1">CPER-KK1</strain>
    </source>
</reference>
<reference evidence="1" key="1">
    <citation type="submission" date="2021-05" db="EMBL/GenBank/DDBJ databases">
        <authorList>
            <person name="Pietrasiak N."/>
            <person name="Ward R."/>
            <person name="Stajich J.E."/>
            <person name="Kurbessoian T."/>
        </authorList>
    </citation>
    <scope>NUCLEOTIDE SEQUENCE</scope>
    <source>
        <strain evidence="1">CPER-KK1</strain>
    </source>
</reference>
<organism evidence="1 2">
    <name type="scientific">Symplocastrum torsivum CPER-KK1</name>
    <dbReference type="NCBI Taxonomy" id="450513"/>
    <lineage>
        <taxon>Bacteria</taxon>
        <taxon>Bacillati</taxon>
        <taxon>Cyanobacteriota</taxon>
        <taxon>Cyanophyceae</taxon>
        <taxon>Oscillatoriophycideae</taxon>
        <taxon>Oscillatoriales</taxon>
        <taxon>Microcoleaceae</taxon>
        <taxon>Symplocastrum</taxon>
    </lineage>
</organism>
<dbReference type="EMBL" id="JAHHIF010000001">
    <property type="protein sequence ID" value="MBW4542826.1"/>
    <property type="molecule type" value="Genomic_DNA"/>
</dbReference>
<sequence>MWVLGLYQQILQRGEIVADNSLEQLKLQLSGLVVKRNGFLKVYNRIYEAVFNQNWVKQELALLRPYGEAIAAWLTYKA</sequence>
<evidence type="ECO:0000313" key="2">
    <source>
        <dbReference type="Proteomes" id="UP000753908"/>
    </source>
</evidence>
<accession>A0A951PFM5</accession>
<dbReference type="AlphaFoldDB" id="A0A951PFM5"/>
<evidence type="ECO:0000313" key="1">
    <source>
        <dbReference type="EMBL" id="MBW4542826.1"/>
    </source>
</evidence>
<proteinExistence type="predicted"/>